<dbReference type="PANTHER" id="PTHR46238:SF8">
    <property type="entry name" value="ENDONUCLEASE_EXONUCLEASE_PHOSPHATASE DOMAIN-CONTAINING PROTEIN"/>
    <property type="match status" value="1"/>
</dbReference>
<keyword evidence="2" id="KW-1185">Reference proteome</keyword>
<evidence type="ECO:0000313" key="2">
    <source>
        <dbReference type="Proteomes" id="UP000824120"/>
    </source>
</evidence>
<reference evidence="1 2" key="1">
    <citation type="submission" date="2020-09" db="EMBL/GenBank/DDBJ databases">
        <title>De no assembly of potato wild relative species, Solanum commersonii.</title>
        <authorList>
            <person name="Cho K."/>
        </authorList>
    </citation>
    <scope>NUCLEOTIDE SEQUENCE [LARGE SCALE GENOMIC DNA]</scope>
    <source>
        <strain evidence="1">LZ3.2</strain>
        <tissue evidence="1">Leaf</tissue>
    </source>
</reference>
<comment type="caution">
    <text evidence="1">The sequence shown here is derived from an EMBL/GenBank/DDBJ whole genome shotgun (WGS) entry which is preliminary data.</text>
</comment>
<dbReference type="Proteomes" id="UP000824120">
    <property type="component" value="Chromosome 8"/>
</dbReference>
<gene>
    <name evidence="1" type="ORF">H5410_041201</name>
</gene>
<protein>
    <submittedName>
        <fullName evidence="1">Uncharacterized protein</fullName>
    </submittedName>
</protein>
<dbReference type="EMBL" id="JACXVP010000008">
    <property type="protein sequence ID" value="KAG5590687.1"/>
    <property type="molecule type" value="Genomic_DNA"/>
</dbReference>
<organism evidence="1 2">
    <name type="scientific">Solanum commersonii</name>
    <name type="common">Commerson's wild potato</name>
    <name type="synonym">Commerson's nightshade</name>
    <dbReference type="NCBI Taxonomy" id="4109"/>
    <lineage>
        <taxon>Eukaryota</taxon>
        <taxon>Viridiplantae</taxon>
        <taxon>Streptophyta</taxon>
        <taxon>Embryophyta</taxon>
        <taxon>Tracheophyta</taxon>
        <taxon>Spermatophyta</taxon>
        <taxon>Magnoliopsida</taxon>
        <taxon>eudicotyledons</taxon>
        <taxon>Gunneridae</taxon>
        <taxon>Pentapetalae</taxon>
        <taxon>asterids</taxon>
        <taxon>lamiids</taxon>
        <taxon>Solanales</taxon>
        <taxon>Solanaceae</taxon>
        <taxon>Solanoideae</taxon>
        <taxon>Solaneae</taxon>
        <taxon>Solanum</taxon>
    </lineage>
</organism>
<sequence>MRLEAKLMLSWRFGGRPWSLKGSSKFYRVVIRPTMLYGAECWLVKIIHIKNMKIAEMGMLSWMSGHNRRDKIKNKDI</sequence>
<accession>A0A9J5XSZ8</accession>
<dbReference type="PANTHER" id="PTHR46238">
    <property type="entry name" value="REVERSE TRANSCRIPTASE DOMAIN-CONTAINING PROTEIN"/>
    <property type="match status" value="1"/>
</dbReference>
<proteinExistence type="predicted"/>
<dbReference type="OrthoDB" id="424543at2759"/>
<dbReference type="AlphaFoldDB" id="A0A9J5XSZ8"/>
<name>A0A9J5XSZ8_SOLCO</name>
<evidence type="ECO:0000313" key="1">
    <source>
        <dbReference type="EMBL" id="KAG5590687.1"/>
    </source>
</evidence>